<protein>
    <submittedName>
        <fullName evidence="3">Uncharacterized protein</fullName>
    </submittedName>
</protein>
<feature type="region of interest" description="Disordered" evidence="1">
    <location>
        <begin position="130"/>
        <end position="149"/>
    </location>
</feature>
<gene>
    <name evidence="3" type="ORF">JXQ802_LOCUS59066</name>
    <name evidence="2" type="ORF">PYM288_LOCUS42416</name>
</gene>
<keyword evidence="4" id="KW-1185">Reference proteome</keyword>
<comment type="caution">
    <text evidence="3">The sequence shown here is derived from an EMBL/GenBank/DDBJ whole genome shotgun (WGS) entry which is preliminary data.</text>
</comment>
<dbReference type="AlphaFoldDB" id="A0A816GYB2"/>
<feature type="compositionally biased region" description="Acidic residues" evidence="1">
    <location>
        <begin position="214"/>
        <end position="223"/>
    </location>
</feature>
<dbReference type="Proteomes" id="UP000663854">
    <property type="component" value="Unassembled WGS sequence"/>
</dbReference>
<reference evidence="3" key="1">
    <citation type="submission" date="2021-02" db="EMBL/GenBank/DDBJ databases">
        <authorList>
            <person name="Nowell W R."/>
        </authorList>
    </citation>
    <scope>NUCLEOTIDE SEQUENCE</scope>
</reference>
<sequence length="223" mass="25214">ANDYVIVRSFPISSLIREKKLSGQFRVDNSNICLHNGIQLRSATFQLIKVFFDDEVLVDDVEKFRTKLVEKRYPESVFQTFCFSIYSDYNPVINKQKDGTLKKYGRFARNVLRKKGLIPPKDLTTHQNVQLKSNGQGGSSNTGGLKTLNGSMRHQQNILIRTPEPVRRSLTLTNTRSPKSIPLHNNERSLTGISTITTPSTIHECDEGIIGNNSDDEDEDRSS</sequence>
<evidence type="ECO:0000313" key="4">
    <source>
        <dbReference type="Proteomes" id="UP000663870"/>
    </source>
</evidence>
<dbReference type="Proteomes" id="UP000663870">
    <property type="component" value="Unassembled WGS sequence"/>
</dbReference>
<proteinExistence type="predicted"/>
<feature type="non-terminal residue" evidence="3">
    <location>
        <position position="223"/>
    </location>
</feature>
<name>A0A816GYB2_9BILA</name>
<evidence type="ECO:0000313" key="3">
    <source>
        <dbReference type="EMBL" id="CAF1680372.1"/>
    </source>
</evidence>
<evidence type="ECO:0000313" key="2">
    <source>
        <dbReference type="EMBL" id="CAF1568766.1"/>
    </source>
</evidence>
<accession>A0A816GYB2</accession>
<organism evidence="3 4">
    <name type="scientific">Rotaria sordida</name>
    <dbReference type="NCBI Taxonomy" id="392033"/>
    <lineage>
        <taxon>Eukaryota</taxon>
        <taxon>Metazoa</taxon>
        <taxon>Spiralia</taxon>
        <taxon>Gnathifera</taxon>
        <taxon>Rotifera</taxon>
        <taxon>Eurotatoria</taxon>
        <taxon>Bdelloidea</taxon>
        <taxon>Philodinida</taxon>
        <taxon>Philodinidae</taxon>
        <taxon>Rotaria</taxon>
    </lineage>
</organism>
<dbReference type="EMBL" id="CAJNOH010016097">
    <property type="protein sequence ID" value="CAF1568766.1"/>
    <property type="molecule type" value="Genomic_DNA"/>
</dbReference>
<feature type="non-terminal residue" evidence="3">
    <location>
        <position position="1"/>
    </location>
</feature>
<feature type="region of interest" description="Disordered" evidence="1">
    <location>
        <begin position="204"/>
        <end position="223"/>
    </location>
</feature>
<dbReference type="EMBL" id="CAJNOL010018037">
    <property type="protein sequence ID" value="CAF1680372.1"/>
    <property type="molecule type" value="Genomic_DNA"/>
</dbReference>
<evidence type="ECO:0000256" key="1">
    <source>
        <dbReference type="SAM" id="MobiDB-lite"/>
    </source>
</evidence>